<evidence type="ECO:0000256" key="5">
    <source>
        <dbReference type="SAM" id="Phobius"/>
    </source>
</evidence>
<dbReference type="Pfam" id="PF01494">
    <property type="entry name" value="FAD_binding_3"/>
    <property type="match status" value="1"/>
</dbReference>
<feature type="domain" description="FAD-binding" evidence="6">
    <location>
        <begin position="5"/>
        <end position="176"/>
    </location>
</feature>
<protein>
    <recommendedName>
        <fullName evidence="6">FAD-binding domain-containing protein</fullName>
    </recommendedName>
</protein>
<evidence type="ECO:0000313" key="8">
    <source>
        <dbReference type="Proteomes" id="UP000193648"/>
    </source>
</evidence>
<organism evidence="7 8">
    <name type="scientific">Lobosporangium transversale</name>
    <dbReference type="NCBI Taxonomy" id="64571"/>
    <lineage>
        <taxon>Eukaryota</taxon>
        <taxon>Fungi</taxon>
        <taxon>Fungi incertae sedis</taxon>
        <taxon>Mucoromycota</taxon>
        <taxon>Mortierellomycotina</taxon>
        <taxon>Mortierellomycetes</taxon>
        <taxon>Mortierellales</taxon>
        <taxon>Mortierellaceae</taxon>
        <taxon>Lobosporangium</taxon>
    </lineage>
</organism>
<evidence type="ECO:0000256" key="3">
    <source>
        <dbReference type="ARBA" id="ARBA00022827"/>
    </source>
</evidence>
<dbReference type="GO" id="GO:0004497">
    <property type="term" value="F:monooxygenase activity"/>
    <property type="evidence" value="ECO:0007669"/>
    <property type="project" value="InterPro"/>
</dbReference>
<dbReference type="EMBL" id="MCFF01000002">
    <property type="protein sequence ID" value="ORZ28326.1"/>
    <property type="molecule type" value="Genomic_DNA"/>
</dbReference>
<proteinExistence type="inferred from homology"/>
<dbReference type="InterPro" id="IPR036188">
    <property type="entry name" value="FAD/NAD-bd_sf"/>
</dbReference>
<keyword evidence="8" id="KW-1185">Reference proteome</keyword>
<keyword evidence="2" id="KW-0285">Flavoprotein</keyword>
<evidence type="ECO:0000256" key="2">
    <source>
        <dbReference type="ARBA" id="ARBA00022630"/>
    </source>
</evidence>
<name>A0A1Y2H1B5_9FUNG</name>
<comment type="caution">
    <text evidence="7">The sequence shown here is derived from an EMBL/GenBank/DDBJ whole genome shotgun (WGS) entry which is preliminary data.</text>
</comment>
<dbReference type="PANTHER" id="PTHR47356">
    <property type="entry name" value="FAD-DEPENDENT MONOOXYGENASE ASQG-RELATED"/>
    <property type="match status" value="1"/>
</dbReference>
<keyword evidence="3" id="KW-0274">FAD</keyword>
<dbReference type="Proteomes" id="UP000193648">
    <property type="component" value="Unassembled WGS sequence"/>
</dbReference>
<feature type="transmembrane region" description="Helical" evidence="5">
    <location>
        <begin position="6"/>
        <end position="23"/>
    </location>
</feature>
<comment type="similarity">
    <text evidence="1">Belongs to the paxM FAD-dependent monooxygenase family.</text>
</comment>
<feature type="transmembrane region" description="Helical" evidence="5">
    <location>
        <begin position="263"/>
        <end position="279"/>
    </location>
</feature>
<keyword evidence="4" id="KW-0560">Oxidoreductase</keyword>
<dbReference type="RefSeq" id="XP_021886011.1">
    <property type="nucleotide sequence ID" value="XM_022027427.1"/>
</dbReference>
<dbReference type="GeneID" id="33569270"/>
<evidence type="ECO:0000256" key="1">
    <source>
        <dbReference type="ARBA" id="ARBA00007992"/>
    </source>
</evidence>
<dbReference type="OrthoDB" id="655030at2759"/>
<dbReference type="PANTHER" id="PTHR47356:SF2">
    <property type="entry name" value="FAD-BINDING DOMAIN-CONTAINING PROTEIN-RELATED"/>
    <property type="match status" value="1"/>
</dbReference>
<dbReference type="InParanoid" id="A0A1Y2H1B5"/>
<keyword evidence="5" id="KW-0812">Transmembrane</keyword>
<dbReference type="PRINTS" id="PR00420">
    <property type="entry name" value="RNGMNOXGNASE"/>
</dbReference>
<evidence type="ECO:0000259" key="6">
    <source>
        <dbReference type="Pfam" id="PF01494"/>
    </source>
</evidence>
<evidence type="ECO:0000256" key="4">
    <source>
        <dbReference type="ARBA" id="ARBA00023002"/>
    </source>
</evidence>
<dbReference type="SUPFAM" id="SSF51905">
    <property type="entry name" value="FAD/NAD(P)-binding domain"/>
    <property type="match status" value="1"/>
</dbReference>
<reference evidence="7 8" key="1">
    <citation type="submission" date="2016-07" db="EMBL/GenBank/DDBJ databases">
        <title>Pervasive Adenine N6-methylation of Active Genes in Fungi.</title>
        <authorList>
            <consortium name="DOE Joint Genome Institute"/>
            <person name="Mondo S.J."/>
            <person name="Dannebaum R.O."/>
            <person name="Kuo R.C."/>
            <person name="Labutti K."/>
            <person name="Haridas S."/>
            <person name="Kuo A."/>
            <person name="Salamov A."/>
            <person name="Ahrendt S.R."/>
            <person name="Lipzen A."/>
            <person name="Sullivan W."/>
            <person name="Andreopoulos W.B."/>
            <person name="Clum A."/>
            <person name="Lindquist E."/>
            <person name="Daum C."/>
            <person name="Ramamoorthy G.K."/>
            <person name="Gryganskyi A."/>
            <person name="Culley D."/>
            <person name="Magnuson J.K."/>
            <person name="James T.Y."/>
            <person name="O'Malley M.A."/>
            <person name="Stajich J.E."/>
            <person name="Spatafora J.W."/>
            <person name="Visel A."/>
            <person name="Grigoriev I.V."/>
        </authorList>
    </citation>
    <scope>NUCLEOTIDE SEQUENCE [LARGE SCALE GENOMIC DNA]</scope>
    <source>
        <strain evidence="7 8">NRRL 3116</strain>
    </source>
</reference>
<dbReference type="InterPro" id="IPR002938">
    <property type="entry name" value="FAD-bd"/>
</dbReference>
<keyword evidence="5" id="KW-1133">Transmembrane helix</keyword>
<sequence>MATDIHVLIVGAGVGGLALALMLERASISYELLEKSTEVRQLGTAITLSCIMQIFEQLDMYEELFSLSRPFGALHVRDEDLSYKGTFWSRPPGDDIEGLYGDYPRVIGRPDLIKLLMSRIPANRIHFGKRVLSTTQDEHQVIVKCADETTFTGSVLVGADGAYSSVRQNMYRELEKTGLLPKTDASPMGCSFECVVGISNPVSPDDYPVLKQDFSEFEIILGKEAPYGTYQCKITELGFLSLMMCVVKVHMNRGPKGVLNGDMMLLTMYLMMYAASAALTEAKMRKREAKLIYLIIYVIRSSSTLGTLAEQSYLEMLATRYIQIMCSKSIKLSVADNASN</sequence>
<dbReference type="AlphaFoldDB" id="A0A1Y2H1B5"/>
<dbReference type="Gene3D" id="3.50.50.60">
    <property type="entry name" value="FAD/NAD(P)-binding domain"/>
    <property type="match status" value="1"/>
</dbReference>
<dbReference type="STRING" id="64571.A0A1Y2H1B5"/>
<accession>A0A1Y2H1B5</accession>
<dbReference type="GO" id="GO:0071949">
    <property type="term" value="F:FAD binding"/>
    <property type="evidence" value="ECO:0007669"/>
    <property type="project" value="InterPro"/>
</dbReference>
<evidence type="ECO:0000313" key="7">
    <source>
        <dbReference type="EMBL" id="ORZ28326.1"/>
    </source>
</evidence>
<keyword evidence="5" id="KW-0472">Membrane</keyword>
<dbReference type="InterPro" id="IPR050562">
    <property type="entry name" value="FAD_mOase_fung"/>
</dbReference>
<gene>
    <name evidence="7" type="ORF">BCR41DRAFT_383167</name>
</gene>